<dbReference type="AlphaFoldDB" id="A0A4Y8JWT4"/>
<comment type="caution">
    <text evidence="5">The sequence shown here is derived from an EMBL/GenBank/DDBJ whole genome shotgun (WGS) entry which is preliminary data.</text>
</comment>
<dbReference type="EMBL" id="SOHA01000005">
    <property type="protein sequence ID" value="TFD33055.1"/>
    <property type="molecule type" value="Genomic_DNA"/>
</dbReference>
<feature type="domain" description="MoaB/Mog" evidence="4">
    <location>
        <begin position="48"/>
        <end position="191"/>
    </location>
</feature>
<evidence type="ECO:0000259" key="4">
    <source>
        <dbReference type="SMART" id="SM00852"/>
    </source>
</evidence>
<dbReference type="Pfam" id="PF00994">
    <property type="entry name" value="MoCF_biosynth"/>
    <property type="match status" value="1"/>
</dbReference>
<dbReference type="OrthoDB" id="9794429at2"/>
<dbReference type="UniPathway" id="UPA00344"/>
<dbReference type="PANTHER" id="PTHR43764:SF1">
    <property type="entry name" value="MOLYBDOPTERIN MOLYBDOTRANSFERASE"/>
    <property type="match status" value="1"/>
</dbReference>
<keyword evidence="2" id="KW-0501">Molybdenum cofactor biosynthesis</keyword>
<dbReference type="GO" id="GO:0006777">
    <property type="term" value="P:Mo-molybdopterin cofactor biosynthetic process"/>
    <property type="evidence" value="ECO:0007669"/>
    <property type="project" value="UniProtKB-KW"/>
</dbReference>
<dbReference type="InterPro" id="IPR051920">
    <property type="entry name" value="MPT_Adenylyltrnsfr/MoaC-Rel"/>
</dbReference>
<evidence type="ECO:0000313" key="5">
    <source>
        <dbReference type="EMBL" id="TFD33055.1"/>
    </source>
</evidence>
<evidence type="ECO:0000256" key="1">
    <source>
        <dbReference type="ARBA" id="ARBA00005046"/>
    </source>
</evidence>
<protein>
    <submittedName>
        <fullName evidence="5">MogA/MoaB family molybdenum cofactor biosynthesis protein</fullName>
    </submittedName>
</protein>
<comment type="pathway">
    <text evidence="1">Cofactor biosynthesis; molybdopterin biosynthesis.</text>
</comment>
<keyword evidence="6" id="KW-1185">Reference proteome</keyword>
<reference evidence="5 6" key="1">
    <citation type="submission" date="2019-03" db="EMBL/GenBank/DDBJ databases">
        <title>Genomics of glacier-inhabiting Cryobacterium strains.</title>
        <authorList>
            <person name="Liu Q."/>
            <person name="Xin Y.-H."/>
        </authorList>
    </citation>
    <scope>NUCLEOTIDE SEQUENCE [LARGE SCALE GENOMIC DNA]</scope>
    <source>
        <strain evidence="5 6">TMT1-51</strain>
    </source>
</reference>
<dbReference type="PROSITE" id="PS01078">
    <property type="entry name" value="MOCF_BIOSYNTHESIS_1"/>
    <property type="match status" value="1"/>
</dbReference>
<dbReference type="CDD" id="cd00886">
    <property type="entry name" value="MogA_MoaB"/>
    <property type="match status" value="1"/>
</dbReference>
<organism evidence="5 6">
    <name type="scientific">Cryobacterium cryoconiti</name>
    <dbReference type="NCBI Taxonomy" id="1259239"/>
    <lineage>
        <taxon>Bacteria</taxon>
        <taxon>Bacillati</taxon>
        <taxon>Actinomycetota</taxon>
        <taxon>Actinomycetes</taxon>
        <taxon>Micrococcales</taxon>
        <taxon>Microbacteriaceae</taxon>
        <taxon>Cryobacterium</taxon>
    </lineage>
</organism>
<proteinExistence type="predicted"/>
<evidence type="ECO:0000256" key="3">
    <source>
        <dbReference type="SAM" id="MobiDB-lite"/>
    </source>
</evidence>
<dbReference type="NCBIfam" id="TIGR00177">
    <property type="entry name" value="molyb_syn"/>
    <property type="match status" value="1"/>
</dbReference>
<dbReference type="PANTHER" id="PTHR43764">
    <property type="entry name" value="MOLYBDENUM COFACTOR BIOSYNTHESIS"/>
    <property type="match status" value="1"/>
</dbReference>
<dbReference type="SMART" id="SM00852">
    <property type="entry name" value="MoCF_biosynth"/>
    <property type="match status" value="1"/>
</dbReference>
<sequence length="200" mass="20845">MERVSAAANHPSNPSHPGEPHRATETTETSPPTGPSAPNGPRTPRTAQVIVASTRAAAGVYPDRTGPVIDAWLGERGFTLGERRVVPDGDPVGAALRTALDAGVDLVITTGGTGVSPHDLTPEQTLPHLDRLLPGLMEEFRRRGAASTPLALISRGHAGIARGRTLVINLPGSPNGVKDGLGLLDEVVNHILDQLHGVDH</sequence>
<dbReference type="InterPro" id="IPR036425">
    <property type="entry name" value="MoaB/Mog-like_dom_sf"/>
</dbReference>
<gene>
    <name evidence="5" type="ORF">E3T49_01810</name>
</gene>
<dbReference type="SUPFAM" id="SSF53218">
    <property type="entry name" value="Molybdenum cofactor biosynthesis proteins"/>
    <property type="match status" value="1"/>
</dbReference>
<dbReference type="InterPro" id="IPR001453">
    <property type="entry name" value="MoaB/Mog_dom"/>
</dbReference>
<evidence type="ECO:0000313" key="6">
    <source>
        <dbReference type="Proteomes" id="UP000297472"/>
    </source>
</evidence>
<dbReference type="Proteomes" id="UP000297472">
    <property type="component" value="Unassembled WGS sequence"/>
</dbReference>
<name>A0A4Y8JWT4_9MICO</name>
<accession>A0A4Y8JWT4</accession>
<dbReference type="InterPro" id="IPR008284">
    <property type="entry name" value="MoCF_biosynth_CS"/>
</dbReference>
<feature type="region of interest" description="Disordered" evidence="3">
    <location>
        <begin position="1"/>
        <end position="44"/>
    </location>
</feature>
<dbReference type="Gene3D" id="3.40.980.10">
    <property type="entry name" value="MoaB/Mog-like domain"/>
    <property type="match status" value="1"/>
</dbReference>
<evidence type="ECO:0000256" key="2">
    <source>
        <dbReference type="ARBA" id="ARBA00023150"/>
    </source>
</evidence>